<feature type="compositionally biased region" description="Basic and acidic residues" evidence="2">
    <location>
        <begin position="79"/>
        <end position="96"/>
    </location>
</feature>
<evidence type="ECO:0000256" key="2">
    <source>
        <dbReference type="SAM" id="MobiDB-lite"/>
    </source>
</evidence>
<comment type="caution">
    <text evidence="4">The sequence shown here is derived from an EMBL/GenBank/DDBJ whole genome shotgun (WGS) entry which is preliminary data.</text>
</comment>
<reference evidence="4" key="1">
    <citation type="journal article" date="2014" name="PLoS Genet.">
        <title>Signature Gene Expression Reveals Novel Clues to the Molecular Mechanisms of Dimorphic Transition in Penicillium marneffei.</title>
        <authorList>
            <person name="Yang E."/>
            <person name="Wang G."/>
            <person name="Cai J."/>
            <person name="Woo P.C."/>
            <person name="Lau S.K."/>
            <person name="Yuen K.-Y."/>
            <person name="Chow W.-N."/>
            <person name="Lin X."/>
        </authorList>
    </citation>
    <scope>NUCLEOTIDE SEQUENCE [LARGE SCALE GENOMIC DNA]</scope>
    <source>
        <strain evidence="4">PM1</strain>
    </source>
</reference>
<dbReference type="FunFam" id="3.40.50.300:FF:001827">
    <property type="entry name" value="Septin"/>
    <property type="match status" value="1"/>
</dbReference>
<comment type="similarity">
    <text evidence="1">Belongs to the TRAFAC class TrmE-Era-EngA-EngB-Septin-like GTPase superfamily. Septin GTPase family.</text>
</comment>
<evidence type="ECO:0000259" key="3">
    <source>
        <dbReference type="PROSITE" id="PS51719"/>
    </source>
</evidence>
<name>A0A093VAR3_TALMA</name>
<dbReference type="Pfam" id="PF00735">
    <property type="entry name" value="Septin"/>
    <property type="match status" value="3"/>
</dbReference>
<dbReference type="PANTHER" id="PTHR18884">
    <property type="entry name" value="SEPTIN"/>
    <property type="match status" value="1"/>
</dbReference>
<dbReference type="SUPFAM" id="SSF52540">
    <property type="entry name" value="P-loop containing nucleoside triphosphate hydrolases"/>
    <property type="match status" value="1"/>
</dbReference>
<feature type="region of interest" description="Disordered" evidence="2">
    <location>
        <begin position="546"/>
        <end position="575"/>
    </location>
</feature>
<dbReference type="EMBL" id="JPOX01000009">
    <property type="protein sequence ID" value="KFX49632.1"/>
    <property type="molecule type" value="Genomic_DNA"/>
</dbReference>
<feature type="compositionally biased region" description="Pro residues" evidence="2">
    <location>
        <begin position="12"/>
        <end position="27"/>
    </location>
</feature>
<proteinExistence type="inferred from homology"/>
<organism evidence="4">
    <name type="scientific">Talaromyces marneffei PM1</name>
    <dbReference type="NCBI Taxonomy" id="1077442"/>
    <lineage>
        <taxon>Eukaryota</taxon>
        <taxon>Fungi</taxon>
        <taxon>Dikarya</taxon>
        <taxon>Ascomycota</taxon>
        <taxon>Pezizomycotina</taxon>
        <taxon>Eurotiomycetes</taxon>
        <taxon>Eurotiomycetidae</taxon>
        <taxon>Eurotiales</taxon>
        <taxon>Trichocomaceae</taxon>
        <taxon>Talaromyces</taxon>
        <taxon>Talaromyces sect. Talaromyces</taxon>
    </lineage>
</organism>
<sequence>MATVQSRTPGNSHPPLPSIPPPPPPDALPSSSANDSTTRLSANNSDTASRRSSLGFLRRSKSTEPLSERKSSNGKISRKMKEQMREEELRRQRESIPKQAPRLPDLAPAPRMQTFGGEEQVANMPAPATESRASSAHLSMPPPAIDPYARTESMTHRGRYSYASSAVSTINSPRRLRRRKDPTPYNLLVVGAKNSGKTSFLNFLRKSLALPPNKLPIRSSEDILEEINSSSNPNFISHYLETEIEGERVGLTLWDSEGLDKNVVDLQLRDITAFLESKFEDTLMEEMKVVRSPGARDTHIHCVFWILDPVRLDSNLAAAQKAAGQADGKYTNASRVVGILDEDIDLQFLRVMQGKTAVVPVISKADTITTAHMAYLKKAVWDSLKQARIDPLEVLILEEAEEEEEGEEEEDSEAATDEDENSDVTPVAEDETSEDKAEAETDEDAEVQEKAPKASPTRSHKSNNSISITSTTDTPFIPLSILSPDPHSLDTPNLPVGRHFPWGYADPYNPEHCDFVKLKESVFRDWRAELREASREVCYERWRTSRLNIKQDAPRKPNHGGRYGPPPSKSGRTTR</sequence>
<feature type="compositionally biased region" description="Low complexity" evidence="2">
    <location>
        <begin position="462"/>
        <end position="474"/>
    </location>
</feature>
<protein>
    <submittedName>
        <fullName evidence="4">Septin-2</fullName>
    </submittedName>
</protein>
<feature type="compositionally biased region" description="Polar residues" evidence="2">
    <location>
        <begin position="37"/>
        <end position="47"/>
    </location>
</feature>
<dbReference type="InterPro" id="IPR027417">
    <property type="entry name" value="P-loop_NTPase"/>
</dbReference>
<keyword evidence="1" id="KW-0342">GTP-binding</keyword>
<feature type="domain" description="Septin-type G" evidence="3">
    <location>
        <begin position="181"/>
        <end position="549"/>
    </location>
</feature>
<dbReference type="Gene3D" id="3.40.50.300">
    <property type="entry name" value="P-loop containing nucleotide triphosphate hydrolases"/>
    <property type="match status" value="1"/>
</dbReference>
<keyword evidence="1" id="KW-0547">Nucleotide-binding</keyword>
<evidence type="ECO:0000256" key="1">
    <source>
        <dbReference type="RuleBase" id="RU004560"/>
    </source>
</evidence>
<feature type="compositionally biased region" description="Acidic residues" evidence="2">
    <location>
        <begin position="399"/>
        <end position="433"/>
    </location>
</feature>
<evidence type="ECO:0000313" key="4">
    <source>
        <dbReference type="EMBL" id="KFX49632.1"/>
    </source>
</evidence>
<feature type="region of interest" description="Disordered" evidence="2">
    <location>
        <begin position="399"/>
        <end position="479"/>
    </location>
</feature>
<dbReference type="GO" id="GO:0005525">
    <property type="term" value="F:GTP binding"/>
    <property type="evidence" value="ECO:0007669"/>
    <property type="project" value="UniProtKB-KW"/>
</dbReference>
<feature type="compositionally biased region" description="Low complexity" evidence="2">
    <location>
        <begin position="100"/>
        <end position="111"/>
    </location>
</feature>
<dbReference type="InterPro" id="IPR030379">
    <property type="entry name" value="G_SEPTIN_dom"/>
</dbReference>
<accession>A0A093VAR3</accession>
<dbReference type="eggNOG" id="KOG2655">
    <property type="taxonomic scope" value="Eukaryota"/>
</dbReference>
<dbReference type="AlphaFoldDB" id="A0A093VAR3"/>
<dbReference type="PROSITE" id="PS51719">
    <property type="entry name" value="G_SEPTIN"/>
    <property type="match status" value="1"/>
</dbReference>
<feature type="region of interest" description="Disordered" evidence="2">
    <location>
        <begin position="1"/>
        <end position="111"/>
    </location>
</feature>
<dbReference type="HOGENOM" id="CLU_021805_1_0_1"/>
<gene>
    <name evidence="4" type="ORF">GQ26_0092300</name>
</gene>